<name>A0A0A9FWY8_ARUDO</name>
<protein>
    <submittedName>
        <fullName evidence="1">Uncharacterized protein</fullName>
    </submittedName>
</protein>
<reference evidence="1" key="2">
    <citation type="journal article" date="2015" name="Data Brief">
        <title>Shoot transcriptome of the giant reed, Arundo donax.</title>
        <authorList>
            <person name="Barrero R.A."/>
            <person name="Guerrero F.D."/>
            <person name="Moolhuijzen P."/>
            <person name="Goolsby J.A."/>
            <person name="Tidwell J."/>
            <person name="Bellgard S.E."/>
            <person name="Bellgard M.I."/>
        </authorList>
    </citation>
    <scope>NUCLEOTIDE SEQUENCE</scope>
    <source>
        <tissue evidence="1">Shoot tissue taken approximately 20 cm above the soil surface</tissue>
    </source>
</reference>
<evidence type="ECO:0000313" key="1">
    <source>
        <dbReference type="EMBL" id="JAE14816.1"/>
    </source>
</evidence>
<organism evidence="1">
    <name type="scientific">Arundo donax</name>
    <name type="common">Giant reed</name>
    <name type="synonym">Donax arundinaceus</name>
    <dbReference type="NCBI Taxonomy" id="35708"/>
    <lineage>
        <taxon>Eukaryota</taxon>
        <taxon>Viridiplantae</taxon>
        <taxon>Streptophyta</taxon>
        <taxon>Embryophyta</taxon>
        <taxon>Tracheophyta</taxon>
        <taxon>Spermatophyta</taxon>
        <taxon>Magnoliopsida</taxon>
        <taxon>Liliopsida</taxon>
        <taxon>Poales</taxon>
        <taxon>Poaceae</taxon>
        <taxon>PACMAD clade</taxon>
        <taxon>Arundinoideae</taxon>
        <taxon>Arundineae</taxon>
        <taxon>Arundo</taxon>
    </lineage>
</organism>
<dbReference type="EMBL" id="GBRH01183080">
    <property type="protein sequence ID" value="JAE14816.1"/>
    <property type="molecule type" value="Transcribed_RNA"/>
</dbReference>
<reference evidence="1" key="1">
    <citation type="submission" date="2014-09" db="EMBL/GenBank/DDBJ databases">
        <authorList>
            <person name="Magalhaes I.L.F."/>
            <person name="Oliveira U."/>
            <person name="Santos F.R."/>
            <person name="Vidigal T.H.D.A."/>
            <person name="Brescovit A.D."/>
            <person name="Santos A.J."/>
        </authorList>
    </citation>
    <scope>NUCLEOTIDE SEQUENCE</scope>
    <source>
        <tissue evidence="1">Shoot tissue taken approximately 20 cm above the soil surface</tissue>
    </source>
</reference>
<sequence>MRVAAAGHGLRRRE</sequence>
<accession>A0A0A9FWY8</accession>
<proteinExistence type="predicted"/>